<sequence length="357" mass="41166">MKRILNFLLILFVFNNYIFSITLASEKDFIGDWRLTINQVSGGKRTQDGLLKIRHQNGKNIAHVQGGPVRIKINGNNIEMAIDDWTGAGMPFERYYKGSLNENSMKGEFGPESPMTEKQKELCAKIPLGCPHPKGTWSAVPYENKKTTSSKAKPIDFTGRWSPAGSGLRRWTVDLTEAAKQWNEDFDVELDLPRQRCISSGLVNNFGSTPEIYQDNKKVTMIFSSGIRRIYLDDRKPPEFSDWYPLGFSHGHWEGSTLVVETTHLMPSVRGFMGDPVSEDARVVERYSIDEEGILHGHMTLYDPIYYKVPPIRTAKWRKNEDKTVVFPLLCDPDSFYREIYNEGKFDEYIKRYHRRY</sequence>
<dbReference type="AlphaFoldDB" id="A0A381QWW4"/>
<reference evidence="1" key="1">
    <citation type="submission" date="2018-05" db="EMBL/GenBank/DDBJ databases">
        <authorList>
            <person name="Lanie J.A."/>
            <person name="Ng W.-L."/>
            <person name="Kazmierczak K.M."/>
            <person name="Andrzejewski T.M."/>
            <person name="Davidsen T.M."/>
            <person name="Wayne K.J."/>
            <person name="Tettelin H."/>
            <person name="Glass J.I."/>
            <person name="Rusch D."/>
            <person name="Podicherti R."/>
            <person name="Tsui H.-C.T."/>
            <person name="Winkler M.E."/>
        </authorList>
    </citation>
    <scope>NUCLEOTIDE SEQUENCE</scope>
</reference>
<dbReference type="EMBL" id="UINC01001550">
    <property type="protein sequence ID" value="SUZ83444.1"/>
    <property type="molecule type" value="Genomic_DNA"/>
</dbReference>
<protein>
    <submittedName>
        <fullName evidence="1">Uncharacterized protein</fullName>
    </submittedName>
</protein>
<name>A0A381QWW4_9ZZZZ</name>
<gene>
    <name evidence="1" type="ORF">METZ01_LOCUS36298</name>
</gene>
<evidence type="ECO:0000313" key="1">
    <source>
        <dbReference type="EMBL" id="SUZ83444.1"/>
    </source>
</evidence>
<organism evidence="1">
    <name type="scientific">marine metagenome</name>
    <dbReference type="NCBI Taxonomy" id="408172"/>
    <lineage>
        <taxon>unclassified sequences</taxon>
        <taxon>metagenomes</taxon>
        <taxon>ecological metagenomes</taxon>
    </lineage>
</organism>
<proteinExistence type="predicted"/>
<accession>A0A381QWW4</accession>